<evidence type="ECO:0000313" key="4">
    <source>
        <dbReference type="Proteomes" id="UP000335636"/>
    </source>
</evidence>
<dbReference type="AlphaFoldDB" id="A0A5E4BL63"/>
<evidence type="ECO:0008006" key="5">
    <source>
        <dbReference type="Google" id="ProtNLM"/>
    </source>
</evidence>
<sequence>MSSGVGMLTAFLFLLDVGGAQVLATDKSAGEEIDFKYAIIGTALGFAISASFTALKICLIRKHLTDDDSSDLKTVHPACNDTIVRKKRPSRDAQVIEL</sequence>
<keyword evidence="1" id="KW-1133">Transmembrane helix</keyword>
<protein>
    <recommendedName>
        <fullName evidence="5">Transmembrane protein 273</fullName>
    </recommendedName>
</protein>
<dbReference type="InterPro" id="IPR029395">
    <property type="entry name" value="DUF4514"/>
</dbReference>
<evidence type="ECO:0000313" key="3">
    <source>
        <dbReference type="EMBL" id="VTJ69392.1"/>
    </source>
</evidence>
<evidence type="ECO:0000256" key="1">
    <source>
        <dbReference type="SAM" id="Phobius"/>
    </source>
</evidence>
<comment type="caution">
    <text evidence="3">The sequence shown here is derived from an EMBL/GenBank/DDBJ whole genome shotgun (WGS) entry which is preliminary data.</text>
</comment>
<keyword evidence="2" id="KW-0732">Signal</keyword>
<proteinExistence type="predicted"/>
<keyword evidence="1" id="KW-0812">Transmembrane</keyword>
<keyword evidence="1" id="KW-0472">Membrane</keyword>
<dbReference type="Pfam" id="PF14986">
    <property type="entry name" value="DUF4514"/>
    <property type="match status" value="1"/>
</dbReference>
<feature type="transmembrane region" description="Helical" evidence="1">
    <location>
        <begin position="35"/>
        <end position="55"/>
    </location>
</feature>
<dbReference type="PANTHER" id="PTHR37857:SF1">
    <property type="entry name" value="TRANSMEMBRANE PROTEIN 273"/>
    <property type="match status" value="1"/>
</dbReference>
<feature type="chain" id="PRO_5022745937" description="Transmembrane protein 273" evidence="2">
    <location>
        <begin position="21"/>
        <end position="98"/>
    </location>
</feature>
<organism evidence="3 4">
    <name type="scientific">Marmota monax</name>
    <name type="common">Woodchuck</name>
    <dbReference type="NCBI Taxonomy" id="9995"/>
    <lineage>
        <taxon>Eukaryota</taxon>
        <taxon>Metazoa</taxon>
        <taxon>Chordata</taxon>
        <taxon>Craniata</taxon>
        <taxon>Vertebrata</taxon>
        <taxon>Euteleostomi</taxon>
        <taxon>Mammalia</taxon>
        <taxon>Eutheria</taxon>
        <taxon>Euarchontoglires</taxon>
        <taxon>Glires</taxon>
        <taxon>Rodentia</taxon>
        <taxon>Sciuromorpha</taxon>
        <taxon>Sciuridae</taxon>
        <taxon>Xerinae</taxon>
        <taxon>Marmotini</taxon>
        <taxon>Marmota</taxon>
    </lineage>
</organism>
<gene>
    <name evidence="3" type="ORF">MONAX_5E030788</name>
</gene>
<dbReference type="EMBL" id="CABDUW010000460">
    <property type="protein sequence ID" value="VTJ69392.1"/>
    <property type="molecule type" value="Genomic_DNA"/>
</dbReference>
<reference evidence="3" key="1">
    <citation type="submission" date="2019-04" db="EMBL/GenBank/DDBJ databases">
        <authorList>
            <person name="Alioto T."/>
            <person name="Alioto T."/>
        </authorList>
    </citation>
    <scope>NUCLEOTIDE SEQUENCE [LARGE SCALE GENOMIC DNA]</scope>
</reference>
<name>A0A5E4BL63_MARMO</name>
<feature type="signal peptide" evidence="2">
    <location>
        <begin position="1"/>
        <end position="20"/>
    </location>
</feature>
<dbReference type="Proteomes" id="UP000335636">
    <property type="component" value="Unassembled WGS sequence"/>
</dbReference>
<accession>A0A5E4BL63</accession>
<keyword evidence="4" id="KW-1185">Reference proteome</keyword>
<evidence type="ECO:0000256" key="2">
    <source>
        <dbReference type="SAM" id="SignalP"/>
    </source>
</evidence>
<dbReference type="PANTHER" id="PTHR37857">
    <property type="entry name" value="TRANSMEMBRANE PROTEIN 273"/>
    <property type="match status" value="1"/>
</dbReference>